<reference evidence="4" key="1">
    <citation type="submission" date="2016-06" db="UniProtKB">
        <authorList>
            <consortium name="WormBaseParasite"/>
        </authorList>
    </citation>
    <scope>IDENTIFICATION</scope>
</reference>
<dbReference type="WBParaSite" id="SSLN_0001266701-mRNA-1">
    <property type="protein sequence ID" value="SSLN_0001266701-mRNA-1"/>
    <property type="gene ID" value="SSLN_0001266701"/>
</dbReference>
<keyword evidence="3" id="KW-1185">Reference proteome</keyword>
<organism evidence="4">
    <name type="scientific">Schistocephalus solidus</name>
    <name type="common">Tapeworm</name>
    <dbReference type="NCBI Taxonomy" id="70667"/>
    <lineage>
        <taxon>Eukaryota</taxon>
        <taxon>Metazoa</taxon>
        <taxon>Spiralia</taxon>
        <taxon>Lophotrochozoa</taxon>
        <taxon>Platyhelminthes</taxon>
        <taxon>Cestoda</taxon>
        <taxon>Eucestoda</taxon>
        <taxon>Diphyllobothriidea</taxon>
        <taxon>Diphyllobothriidae</taxon>
        <taxon>Schistocephalus</taxon>
    </lineage>
</organism>
<proteinExistence type="predicted"/>
<dbReference type="AlphaFoldDB" id="A0A183T6W2"/>
<dbReference type="EMBL" id="UYSU01037104">
    <property type="protein sequence ID" value="VDL98595.1"/>
    <property type="molecule type" value="Genomic_DNA"/>
</dbReference>
<evidence type="ECO:0000313" key="2">
    <source>
        <dbReference type="EMBL" id="VDL98595.1"/>
    </source>
</evidence>
<evidence type="ECO:0000313" key="3">
    <source>
        <dbReference type="Proteomes" id="UP000275846"/>
    </source>
</evidence>
<gene>
    <name evidence="2" type="ORF">SSLN_LOCUS12210</name>
</gene>
<accession>A0A183T6W2</accession>
<evidence type="ECO:0000313" key="4">
    <source>
        <dbReference type="WBParaSite" id="SSLN_0001266701-mRNA-1"/>
    </source>
</evidence>
<name>A0A183T6W2_SCHSO</name>
<dbReference type="Proteomes" id="UP000275846">
    <property type="component" value="Unassembled WGS sequence"/>
</dbReference>
<feature type="region of interest" description="Disordered" evidence="1">
    <location>
        <begin position="245"/>
        <end position="268"/>
    </location>
</feature>
<protein>
    <submittedName>
        <fullName evidence="2 4">Uncharacterized protein</fullName>
    </submittedName>
</protein>
<evidence type="ECO:0000256" key="1">
    <source>
        <dbReference type="SAM" id="MobiDB-lite"/>
    </source>
</evidence>
<sequence length="310" mass="33435">MATGGVRCLCGRQSRGNPIVRGLRPNEELIELSGGRLRLFHQGNWTNGTALLAEKDKFLKHAAIVHRYKRKGTDNSPQPENFKCCIENVHIVILVPTPIASKMTTTSINGDDSPNALSPSIAVTAITPAKTSTSTTATTSPATTNGEITSYTASVTAITTTDRTTSNVDSIATCTRCDFGHLKHRPDRPLVNPTDHCLEPRSTLASSASTVHTAHAIQSLHEPTWSRTHPRIHRNIDMQAHLAYPKKSPSPALTSPRPPVRSSIAAAPPHPTVKLPTYPTLTASVQAPHASAWPVTCETAQRLANQCLEH</sequence>
<reference evidence="2 3" key="2">
    <citation type="submission" date="2018-11" db="EMBL/GenBank/DDBJ databases">
        <authorList>
            <consortium name="Pathogen Informatics"/>
        </authorList>
    </citation>
    <scope>NUCLEOTIDE SEQUENCE [LARGE SCALE GENOMIC DNA]</scope>
    <source>
        <strain evidence="2 3">NST_G2</strain>
    </source>
</reference>